<dbReference type="GO" id="GO:0000160">
    <property type="term" value="P:phosphorelay signal transduction system"/>
    <property type="evidence" value="ECO:0007669"/>
    <property type="project" value="InterPro"/>
</dbReference>
<dbReference type="InterPro" id="IPR011006">
    <property type="entry name" value="CheY-like_superfamily"/>
</dbReference>
<gene>
    <name evidence="3" type="ORF">ENH87_01025</name>
</gene>
<dbReference type="InterPro" id="IPR001789">
    <property type="entry name" value="Sig_transdc_resp-reg_receiver"/>
</dbReference>
<dbReference type="SMART" id="SM00448">
    <property type="entry name" value="REC"/>
    <property type="match status" value="1"/>
</dbReference>
<dbReference type="AlphaFoldDB" id="A0A831VM80"/>
<protein>
    <submittedName>
        <fullName evidence="3">Response regulator</fullName>
    </submittedName>
</protein>
<reference evidence="3" key="1">
    <citation type="journal article" date="2020" name="mSystems">
        <title>Genome- and Community-Level Interaction Insights into Carbon Utilization and Element Cycling Functions of Hydrothermarchaeota in Hydrothermal Sediment.</title>
        <authorList>
            <person name="Zhou Z."/>
            <person name="Liu Y."/>
            <person name="Xu W."/>
            <person name="Pan J."/>
            <person name="Luo Z.H."/>
            <person name="Li M."/>
        </authorList>
    </citation>
    <scope>NUCLEOTIDE SEQUENCE [LARGE SCALE GENOMIC DNA]</scope>
    <source>
        <strain evidence="3">HyVt-345</strain>
    </source>
</reference>
<dbReference type="Pfam" id="PF00072">
    <property type="entry name" value="Response_reg"/>
    <property type="match status" value="1"/>
</dbReference>
<keyword evidence="1" id="KW-0597">Phosphoprotein</keyword>
<sequence length="200" mass="22711">MSKNSMEKYKILRVLILEDIPTDAELIIRELEAGNFIVEAKIVDDELGFKKGISDFRPQIILSDYSLPTITGLEALAIAIHECPEIPFVFITGTIGEEIAAETILNGAAGLVLKSKLHNLPQTIKNIFEDEESWMHSRFKNASDRINRRIEKNQQALNRLDEFIGHRRTGQLSNEILDDIRNMVENLRHISAEISNTTKE</sequence>
<feature type="modified residue" description="4-aspartylphosphate" evidence="1">
    <location>
        <position position="64"/>
    </location>
</feature>
<organism evidence="3">
    <name type="scientific">Pricia antarctica</name>
    <dbReference type="NCBI Taxonomy" id="641691"/>
    <lineage>
        <taxon>Bacteria</taxon>
        <taxon>Pseudomonadati</taxon>
        <taxon>Bacteroidota</taxon>
        <taxon>Flavobacteriia</taxon>
        <taxon>Flavobacteriales</taxon>
        <taxon>Flavobacteriaceae</taxon>
        <taxon>Pricia</taxon>
    </lineage>
</organism>
<proteinExistence type="predicted"/>
<name>A0A831VM80_9FLAO</name>
<accession>A0A831VM80</accession>
<dbReference type="SUPFAM" id="SSF52172">
    <property type="entry name" value="CheY-like"/>
    <property type="match status" value="1"/>
</dbReference>
<evidence type="ECO:0000313" key="3">
    <source>
        <dbReference type="EMBL" id="HEA19486.1"/>
    </source>
</evidence>
<comment type="caution">
    <text evidence="3">The sequence shown here is derived from an EMBL/GenBank/DDBJ whole genome shotgun (WGS) entry which is preliminary data.</text>
</comment>
<feature type="domain" description="Response regulatory" evidence="2">
    <location>
        <begin position="13"/>
        <end position="129"/>
    </location>
</feature>
<dbReference type="PROSITE" id="PS50110">
    <property type="entry name" value="RESPONSE_REGULATORY"/>
    <property type="match status" value="1"/>
</dbReference>
<dbReference type="Proteomes" id="UP000886191">
    <property type="component" value="Unassembled WGS sequence"/>
</dbReference>
<evidence type="ECO:0000259" key="2">
    <source>
        <dbReference type="PROSITE" id="PS50110"/>
    </source>
</evidence>
<dbReference type="EMBL" id="DRGL01000009">
    <property type="protein sequence ID" value="HEA19486.1"/>
    <property type="molecule type" value="Genomic_DNA"/>
</dbReference>
<dbReference type="CDD" id="cd00156">
    <property type="entry name" value="REC"/>
    <property type="match status" value="1"/>
</dbReference>
<dbReference type="Gene3D" id="3.40.50.2300">
    <property type="match status" value="1"/>
</dbReference>
<evidence type="ECO:0000256" key="1">
    <source>
        <dbReference type="PROSITE-ProRule" id="PRU00169"/>
    </source>
</evidence>